<dbReference type="SMART" id="SM00028">
    <property type="entry name" value="TPR"/>
    <property type="match status" value="6"/>
</dbReference>
<evidence type="ECO:0000313" key="4">
    <source>
        <dbReference type="EMBL" id="CAF3967286.1"/>
    </source>
</evidence>
<dbReference type="Gene3D" id="3.90.176.10">
    <property type="entry name" value="Toxin ADP-ribosyltransferase, Chain A, domain 1"/>
    <property type="match status" value="1"/>
</dbReference>
<dbReference type="PROSITE" id="PS50005">
    <property type="entry name" value="TPR"/>
    <property type="match status" value="4"/>
</dbReference>
<dbReference type="Pfam" id="PF13374">
    <property type="entry name" value="TPR_10"/>
    <property type="match status" value="2"/>
</dbReference>
<dbReference type="AlphaFoldDB" id="A0A819LUN1"/>
<protein>
    <submittedName>
        <fullName evidence="4">Uncharacterized protein</fullName>
    </submittedName>
</protein>
<dbReference type="Gene3D" id="1.25.40.10">
    <property type="entry name" value="Tetratricopeptide repeat domain"/>
    <property type="match status" value="2"/>
</dbReference>
<dbReference type="Pfam" id="PF13424">
    <property type="entry name" value="TPR_12"/>
    <property type="match status" value="2"/>
</dbReference>
<evidence type="ECO:0000256" key="1">
    <source>
        <dbReference type="ARBA" id="ARBA00022737"/>
    </source>
</evidence>
<feature type="repeat" description="TPR" evidence="3">
    <location>
        <begin position="484"/>
        <end position="517"/>
    </location>
</feature>
<accession>A0A819LUN1</accession>
<reference evidence="4" key="1">
    <citation type="submission" date="2021-02" db="EMBL/GenBank/DDBJ databases">
        <authorList>
            <person name="Nowell W R."/>
        </authorList>
    </citation>
    <scope>NUCLEOTIDE SEQUENCE</scope>
</reference>
<dbReference type="SUPFAM" id="SSF56399">
    <property type="entry name" value="ADP-ribosylation"/>
    <property type="match status" value="1"/>
</dbReference>
<gene>
    <name evidence="4" type="ORF">OTI717_LOCUS27241</name>
</gene>
<organism evidence="4 5">
    <name type="scientific">Rotaria sordida</name>
    <dbReference type="NCBI Taxonomy" id="392033"/>
    <lineage>
        <taxon>Eukaryota</taxon>
        <taxon>Metazoa</taxon>
        <taxon>Spiralia</taxon>
        <taxon>Gnathifera</taxon>
        <taxon>Rotifera</taxon>
        <taxon>Eurotatoria</taxon>
        <taxon>Bdelloidea</taxon>
        <taxon>Philodinida</taxon>
        <taxon>Philodinidae</taxon>
        <taxon>Rotaria</taxon>
    </lineage>
</organism>
<keyword evidence="2 3" id="KW-0802">TPR repeat</keyword>
<dbReference type="PROSITE" id="PS51996">
    <property type="entry name" value="TR_MART"/>
    <property type="match status" value="1"/>
</dbReference>
<dbReference type="InterPro" id="IPR019734">
    <property type="entry name" value="TPR_rpt"/>
</dbReference>
<sequence>MNRFLDIDLTDKRIPPNYGYRNQSLVSLEHALEPIVPRIDHLRQYIKEALEKCHFPSEHDLTHDQSASIYLYTMDWGAQSLYRLLNKDLQSEDPSVLTPWFDYLKLFEIALTKLPTEKKRLWCGTKDDVNKNFIKGSEIIWRSVSSCSTTLDIIKDLLDNDTNATFFMIEAVNGRNLSGYTKYPDEEEVLLGPGTRLSVKNDDLELDDGLKVVHLVEITDNNNETLPATINTISKTSKSDLLVIWLDTGINKSHPNYPLSINQIRSVVNNAEVFTNVKECINYLNKIKDTKILIITSGSTGQIYKNKPSINDSHLAASYTNIGLVYANLGEYSKAISWHEKGLAIRQKILPTNHVDLTDTYSNFGSVYCNLEEYRKALSFYEKACEIRQNTLPPNHPDLATSYSNIALVLNNVGKYSTALQFQEKSLEIRSIVLPPNHIDLADSYDNFGLIYNNMGDCSKALSFLEKALDIRQQIQTSNHPNLADSYNNLGVVYIKMKDYSKALSFLTKGREIRQQMQHPNQPKLGDSYNNIAWVHYKMGKYPAAVKYQKRAVEIGEVSLPPNHPRLVFWKQKLKTIQVKESNDQDSHSHFINPYQKKTRKISKERFSIQPHSPIRRLTSGLMFISDKVRSE</sequence>
<keyword evidence="1" id="KW-0677">Repeat</keyword>
<feature type="repeat" description="TPR" evidence="3">
    <location>
        <begin position="442"/>
        <end position="475"/>
    </location>
</feature>
<evidence type="ECO:0000256" key="3">
    <source>
        <dbReference type="PROSITE-ProRule" id="PRU00339"/>
    </source>
</evidence>
<dbReference type="InterPro" id="IPR011990">
    <property type="entry name" value="TPR-like_helical_dom_sf"/>
</dbReference>
<proteinExistence type="predicted"/>
<feature type="repeat" description="TPR" evidence="3">
    <location>
        <begin position="358"/>
        <end position="391"/>
    </location>
</feature>
<evidence type="ECO:0000256" key="2">
    <source>
        <dbReference type="ARBA" id="ARBA00022803"/>
    </source>
</evidence>
<dbReference type="PANTHER" id="PTHR45641:SF1">
    <property type="entry name" value="AAA+ ATPASE DOMAIN-CONTAINING PROTEIN"/>
    <property type="match status" value="1"/>
</dbReference>
<name>A0A819LUN1_9BILA</name>
<dbReference type="EMBL" id="CAJOAX010006003">
    <property type="protein sequence ID" value="CAF3967286.1"/>
    <property type="molecule type" value="Genomic_DNA"/>
</dbReference>
<comment type="caution">
    <text evidence="4">The sequence shown here is derived from an EMBL/GenBank/DDBJ whole genome shotgun (WGS) entry which is preliminary data.</text>
</comment>
<dbReference type="SUPFAM" id="SSF48452">
    <property type="entry name" value="TPR-like"/>
    <property type="match status" value="1"/>
</dbReference>
<dbReference type="PANTHER" id="PTHR45641">
    <property type="entry name" value="TETRATRICOPEPTIDE REPEAT PROTEIN (AFU_ORTHOLOGUE AFUA_6G03870)"/>
    <property type="match status" value="1"/>
</dbReference>
<dbReference type="Proteomes" id="UP000663823">
    <property type="component" value="Unassembled WGS sequence"/>
</dbReference>
<feature type="repeat" description="TPR" evidence="3">
    <location>
        <begin position="316"/>
        <end position="349"/>
    </location>
</feature>
<evidence type="ECO:0000313" key="5">
    <source>
        <dbReference type="Proteomes" id="UP000663823"/>
    </source>
</evidence>